<accession>A0A4S8SBF9</accession>
<keyword evidence="1" id="KW-0677">Repeat</keyword>
<evidence type="ECO:0000313" key="6">
    <source>
        <dbReference type="Proteomes" id="UP000304951"/>
    </source>
</evidence>
<dbReference type="InterPro" id="IPR054471">
    <property type="entry name" value="GPIID_WHD"/>
</dbReference>
<name>A0A4S8SBF9_AURPU</name>
<feature type="coiled-coil region" evidence="2">
    <location>
        <begin position="65"/>
        <end position="119"/>
    </location>
</feature>
<evidence type="ECO:0000256" key="1">
    <source>
        <dbReference type="ARBA" id="ARBA00022737"/>
    </source>
</evidence>
<evidence type="ECO:0000313" key="5">
    <source>
        <dbReference type="EMBL" id="THV67754.1"/>
    </source>
</evidence>
<evidence type="ECO:0000256" key="2">
    <source>
        <dbReference type="SAM" id="Coils"/>
    </source>
</evidence>
<dbReference type="InterPro" id="IPR056884">
    <property type="entry name" value="NPHP3-like_N"/>
</dbReference>
<dbReference type="EMBL" id="QZAF01000379">
    <property type="protein sequence ID" value="THV67754.1"/>
    <property type="molecule type" value="Genomic_DNA"/>
</dbReference>
<feature type="domain" description="GPI inositol-deacylase winged helix" evidence="3">
    <location>
        <begin position="457"/>
        <end position="531"/>
    </location>
</feature>
<dbReference type="InterPro" id="IPR027417">
    <property type="entry name" value="P-loop_NTPase"/>
</dbReference>
<dbReference type="Pfam" id="PF22939">
    <property type="entry name" value="WHD_GPIID"/>
    <property type="match status" value="1"/>
</dbReference>
<organism evidence="5 6">
    <name type="scientific">Aureobasidium pullulans</name>
    <name type="common">Black yeast</name>
    <name type="synonym">Pullularia pullulans</name>
    <dbReference type="NCBI Taxonomy" id="5580"/>
    <lineage>
        <taxon>Eukaryota</taxon>
        <taxon>Fungi</taxon>
        <taxon>Dikarya</taxon>
        <taxon>Ascomycota</taxon>
        <taxon>Pezizomycotina</taxon>
        <taxon>Dothideomycetes</taxon>
        <taxon>Dothideomycetidae</taxon>
        <taxon>Dothideales</taxon>
        <taxon>Saccotheciaceae</taxon>
        <taxon>Aureobasidium</taxon>
    </lineage>
</organism>
<protein>
    <submittedName>
        <fullName evidence="5">Uncharacterized protein</fullName>
    </submittedName>
</protein>
<keyword evidence="2" id="KW-0175">Coiled coil</keyword>
<dbReference type="Proteomes" id="UP000304951">
    <property type="component" value="Unassembled WGS sequence"/>
</dbReference>
<dbReference type="Pfam" id="PF24883">
    <property type="entry name" value="NPHP3_N"/>
    <property type="match status" value="1"/>
</dbReference>
<dbReference type="Gene3D" id="3.40.50.300">
    <property type="entry name" value="P-loop containing nucleotide triphosphate hydrolases"/>
    <property type="match status" value="1"/>
</dbReference>
<sequence length="1041" mass="118342">MTIGKLCPRFHDYQSIYGSSVNLQKALCDFYSVVMRLGYVQLIKAVTGSFDSDFEPLLIQVNDSRKDVNEAIRLAEAKLSSSERQLQAAAREAAEKRWNSEITHRKERAKAEAERLAQKQLDRHREYVWVTRTQTADWSCIGTQQASMLDELSSFDYKTALRRAQLQRHGSTGQWLVHTQQFTQWLAGNESQSFWCTGKLGSGKTVLTGFAVEHVSAQRSHLPVKIVCFFCQYNNEISLQATTILRSIIRQLLDQDMVLFKAIEPQLETLLEQNPLDVTRLEHLLSDILKSIKSTYPVVMIIDGLDECSERQMKLVLKALRNVKLLNPRGLKLYLAGDDRITDLITTIIDPAFVVYTQSTEASSDMEELVRQLVFAKREDGDLTVGDMLLFDEIVEALSKGAQGMILWVKFQLEEVCLQKTDESIMNSLTQLPKNLFETYNRLLSKIVTGGSTEICAKAFRWTAAAKRPLRLEELREAIAVEPTQPWFKPERMANDFKALSRWCHGLMMLDELDDVLQFAHSSIKEFLCSPETQDITLPDFHFSLQAADDELRDICVTYLNFNDFKTQVMERPKAPGKFKPILFADQALGRSPRVFSSAAKTFLAKRRLTLSADTTLLPSCGDNEPTAEMKNFFFRSYASSYWLHHSSYVRPGRAHMWPLWKSLLLEQSDFDDALDEDFFTHPRPSLAGLSMISFAIAREHSTMMAFFQQDDIAWTRFDLDCVLLEALRNNQLAFVESLLHSQAYPARPYWLSDALSNSNNFGLIEALILRSDEWTSDLGVEARNSWLTCMIIHGNPEAVIKCLNAGVDLPTHSSDWVTDFQVSGSRGSNRNAGTNFSPRRSVGPLELAIRFCHLEVILSMGNWDPKLLADWMDSDSAVRTIVKFGDARLLDALMPAAVHSRLKLTTELHDAVKRIGREVSTDTRLSCEDGYPSRAPWMAGTKGGRYPWDYEPMITSLLAVAYVQNVDLNIKDEFGKFPLDYVDQDARREIKSIMSIIRRDGPDGKASWTLPKSYYGTTWTARTDKPKYRQTDLDPDSSKD</sequence>
<comment type="caution">
    <text evidence="5">The sequence shown here is derived from an EMBL/GenBank/DDBJ whole genome shotgun (WGS) entry which is preliminary data.</text>
</comment>
<evidence type="ECO:0000259" key="3">
    <source>
        <dbReference type="Pfam" id="PF22939"/>
    </source>
</evidence>
<evidence type="ECO:0000259" key="4">
    <source>
        <dbReference type="Pfam" id="PF24883"/>
    </source>
</evidence>
<proteinExistence type="predicted"/>
<gene>
    <name evidence="5" type="ORF">D6D28_07249</name>
</gene>
<feature type="domain" description="Nephrocystin 3-like N-terminal" evidence="4">
    <location>
        <begin position="172"/>
        <end position="323"/>
    </location>
</feature>
<reference evidence="5 6" key="1">
    <citation type="submission" date="2018-10" db="EMBL/GenBank/DDBJ databases">
        <title>Fifty Aureobasidium pullulans genomes reveal a recombining polyextremotolerant generalist.</title>
        <authorList>
            <person name="Gostincar C."/>
            <person name="Turk M."/>
            <person name="Zajc J."/>
            <person name="Gunde-Cimerman N."/>
        </authorList>
    </citation>
    <scope>NUCLEOTIDE SEQUENCE [LARGE SCALE GENOMIC DNA]</scope>
    <source>
        <strain evidence="5 6">EXF-11900</strain>
    </source>
</reference>
<dbReference type="SUPFAM" id="SSF52540">
    <property type="entry name" value="P-loop containing nucleoside triphosphate hydrolases"/>
    <property type="match status" value="1"/>
</dbReference>
<dbReference type="PANTHER" id="PTHR10039">
    <property type="entry name" value="AMELOGENIN"/>
    <property type="match status" value="1"/>
</dbReference>
<dbReference type="AlphaFoldDB" id="A0A4S8SBF9"/>
<dbReference type="PANTHER" id="PTHR10039:SF10">
    <property type="entry name" value="NACHT DOMAIN-CONTAINING PROTEIN"/>
    <property type="match status" value="1"/>
</dbReference>